<evidence type="ECO:0000256" key="5">
    <source>
        <dbReference type="ARBA" id="ARBA00022989"/>
    </source>
</evidence>
<feature type="transmembrane region" description="Helical" evidence="7">
    <location>
        <begin position="357"/>
        <end position="379"/>
    </location>
</feature>
<comment type="subcellular location">
    <subcellularLocation>
        <location evidence="1">Cell inner membrane</location>
        <topology evidence="1">Multi-pass membrane protein</topology>
    </subcellularLocation>
</comment>
<evidence type="ECO:0000256" key="6">
    <source>
        <dbReference type="ARBA" id="ARBA00023136"/>
    </source>
</evidence>
<organism evidence="9 10">
    <name type="scientific">Alkaliphilus peptidifermentans DSM 18978</name>
    <dbReference type="NCBI Taxonomy" id="1120976"/>
    <lineage>
        <taxon>Bacteria</taxon>
        <taxon>Bacillati</taxon>
        <taxon>Bacillota</taxon>
        <taxon>Clostridia</taxon>
        <taxon>Peptostreptococcales</taxon>
        <taxon>Natronincolaceae</taxon>
        <taxon>Alkaliphilus</taxon>
    </lineage>
</organism>
<feature type="domain" description="TRAP C4-dicarboxylate transport system permease DctM subunit" evidence="8">
    <location>
        <begin position="6"/>
        <end position="415"/>
    </location>
</feature>
<dbReference type="InterPro" id="IPR010656">
    <property type="entry name" value="DctM"/>
</dbReference>
<feature type="transmembrane region" description="Helical" evidence="7">
    <location>
        <begin position="80"/>
        <end position="106"/>
    </location>
</feature>
<dbReference type="Pfam" id="PF06808">
    <property type="entry name" value="DctM"/>
    <property type="match status" value="1"/>
</dbReference>
<feature type="transmembrane region" description="Helical" evidence="7">
    <location>
        <begin position="48"/>
        <end position="68"/>
    </location>
</feature>
<reference evidence="9 10" key="1">
    <citation type="submission" date="2016-10" db="EMBL/GenBank/DDBJ databases">
        <authorList>
            <person name="de Groot N.N."/>
        </authorList>
    </citation>
    <scope>NUCLEOTIDE SEQUENCE [LARGE SCALE GENOMIC DNA]</scope>
    <source>
        <strain evidence="9 10">DSM 18978</strain>
    </source>
</reference>
<feature type="transmembrane region" description="Helical" evidence="7">
    <location>
        <begin position="170"/>
        <end position="193"/>
    </location>
</feature>
<accession>A0A1G5AEY8</accession>
<feature type="transmembrane region" description="Helical" evidence="7">
    <location>
        <begin position="336"/>
        <end position="351"/>
    </location>
</feature>
<dbReference type="NCBIfam" id="TIGR00786">
    <property type="entry name" value="dctM"/>
    <property type="match status" value="1"/>
</dbReference>
<dbReference type="PANTHER" id="PTHR33362">
    <property type="entry name" value="SIALIC ACID TRAP TRANSPORTER PERMEASE PROTEIN SIAT-RELATED"/>
    <property type="match status" value="1"/>
</dbReference>
<dbReference type="GO" id="GO:0022857">
    <property type="term" value="F:transmembrane transporter activity"/>
    <property type="evidence" value="ECO:0007669"/>
    <property type="project" value="TreeGrafter"/>
</dbReference>
<name>A0A1G5AEY8_9FIRM</name>
<dbReference type="RefSeq" id="WP_091538699.1">
    <property type="nucleotide sequence ID" value="NZ_FMUS01000001.1"/>
</dbReference>
<proteinExistence type="predicted"/>
<feature type="transmembrane region" description="Helical" evidence="7">
    <location>
        <begin position="267"/>
        <end position="292"/>
    </location>
</feature>
<dbReference type="PANTHER" id="PTHR33362:SF3">
    <property type="entry name" value="SIALIC ACID TRAP TRANSPORTER PERMEASE PROTEIN SIAT"/>
    <property type="match status" value="1"/>
</dbReference>
<evidence type="ECO:0000259" key="8">
    <source>
        <dbReference type="Pfam" id="PF06808"/>
    </source>
</evidence>
<dbReference type="AlphaFoldDB" id="A0A1G5AEY8"/>
<dbReference type="STRING" id="1120976.SAMN03080606_00098"/>
<dbReference type="Proteomes" id="UP000198636">
    <property type="component" value="Unassembled WGS sequence"/>
</dbReference>
<keyword evidence="10" id="KW-1185">Reference proteome</keyword>
<evidence type="ECO:0000256" key="3">
    <source>
        <dbReference type="ARBA" id="ARBA00022519"/>
    </source>
</evidence>
<keyword evidence="4 7" id="KW-0812">Transmembrane</keyword>
<evidence type="ECO:0000256" key="1">
    <source>
        <dbReference type="ARBA" id="ARBA00004429"/>
    </source>
</evidence>
<evidence type="ECO:0000313" key="9">
    <source>
        <dbReference type="EMBL" id="SCX76430.1"/>
    </source>
</evidence>
<gene>
    <name evidence="9" type="ORF">SAMN03080606_00098</name>
</gene>
<keyword evidence="6 7" id="KW-0472">Membrane</keyword>
<feature type="transmembrane region" description="Helical" evidence="7">
    <location>
        <begin position="214"/>
        <end position="233"/>
    </location>
</feature>
<keyword evidence="3" id="KW-0997">Cell inner membrane</keyword>
<evidence type="ECO:0000313" key="10">
    <source>
        <dbReference type="Proteomes" id="UP000198636"/>
    </source>
</evidence>
<evidence type="ECO:0000256" key="2">
    <source>
        <dbReference type="ARBA" id="ARBA00022475"/>
    </source>
</evidence>
<dbReference type="OrthoDB" id="9772674at2"/>
<sequence>MVTALFLILAFLLVFTVPVYIALSFSTAITLSLFTSIPLEVVPQRMFAGIDKFSLMAVPFFILAANVMKSGGLSARILKLANAAVGHFKGGLAMTVVVACMFFGAVSGSSPATVIAIGGLMIPALTRAGYEEKFSVGLISSSAAVAVIIPPSIGMIVYGSVTGVSVGDLFMAGIGPGILYGLAFIGYSYYYAVKNNLKPEKSSSPKELWLAFKDSFWALGIPVVIIGGIYGGFFTPTEAAAVAAVYAIFVSLFIYKDLNIKSLMKEAIESAVGTAQVMVLLAAASVFAWLLTRQQVPQALAETLISISNSKIAILLMMNIILLIVGMFIDPASSTMILAPLFLPLALAFSIDPVHLGIIMVVNGAIGMFTPPFGLNLFVASGVSKLPISRIVSGVIPFIILSLITLMLVTFVPQISLWLPNILR</sequence>
<dbReference type="EMBL" id="FMUS01000001">
    <property type="protein sequence ID" value="SCX76430.1"/>
    <property type="molecule type" value="Genomic_DNA"/>
</dbReference>
<protein>
    <submittedName>
        <fullName evidence="9">C4-dicarboxylate transporter, DctM subunit</fullName>
    </submittedName>
</protein>
<dbReference type="GO" id="GO:0005886">
    <property type="term" value="C:plasma membrane"/>
    <property type="evidence" value="ECO:0007669"/>
    <property type="project" value="UniProtKB-SubCell"/>
</dbReference>
<feature type="transmembrane region" description="Helical" evidence="7">
    <location>
        <begin position="312"/>
        <end position="329"/>
    </location>
</feature>
<evidence type="ECO:0000256" key="4">
    <source>
        <dbReference type="ARBA" id="ARBA00022692"/>
    </source>
</evidence>
<feature type="transmembrane region" description="Helical" evidence="7">
    <location>
        <begin position="239"/>
        <end position="255"/>
    </location>
</feature>
<keyword evidence="5 7" id="KW-1133">Transmembrane helix</keyword>
<evidence type="ECO:0000256" key="7">
    <source>
        <dbReference type="SAM" id="Phobius"/>
    </source>
</evidence>
<feature type="transmembrane region" description="Helical" evidence="7">
    <location>
        <begin position="112"/>
        <end position="130"/>
    </location>
</feature>
<feature type="transmembrane region" description="Helical" evidence="7">
    <location>
        <begin position="391"/>
        <end position="415"/>
    </location>
</feature>
<feature type="transmembrane region" description="Helical" evidence="7">
    <location>
        <begin position="137"/>
        <end position="158"/>
    </location>
</feature>
<dbReference type="PIRSF" id="PIRSF006066">
    <property type="entry name" value="HI0050"/>
    <property type="match status" value="1"/>
</dbReference>
<dbReference type="InterPro" id="IPR004681">
    <property type="entry name" value="TRAP_DctM"/>
</dbReference>
<keyword evidence="2" id="KW-1003">Cell membrane</keyword>